<dbReference type="AlphaFoldDB" id="A0AAU8FLV1"/>
<evidence type="ECO:0008006" key="2">
    <source>
        <dbReference type="Google" id="ProtNLM"/>
    </source>
</evidence>
<proteinExistence type="predicted"/>
<dbReference type="RefSeq" id="WP_353720034.1">
    <property type="nucleotide sequence ID" value="NZ_CP159289.1"/>
</dbReference>
<name>A0AAU8FLV1_9BACT</name>
<sequence length="236" mass="25985">MKKLVLMLGLPFLFLSCNDDDKEVVPPPQMELNDQFNGDKRGWTAGFSDYPVKMESDWKLEEGIANLPAPLDTQKKGFRISGNNHSDDLFMYFKKKVSGLKPNREYNAAFTLEFASDAPSEGWAGVGGAPNAVSVGIGVVPVEPKTTVDNLDHYRMNIDKIQQKNDGKDMKVIGDIGNGTDKVGYKLLTKTGEFKGKTDANGNLWLIFGTDSGFEATTTLYYTSVKVKLTEVTPAK</sequence>
<gene>
    <name evidence="1" type="ORF">ABV298_31260</name>
</gene>
<dbReference type="PROSITE" id="PS51257">
    <property type="entry name" value="PROKAR_LIPOPROTEIN"/>
    <property type="match status" value="1"/>
</dbReference>
<organism evidence="1">
    <name type="scientific">Dyadobacter sp. 676</name>
    <dbReference type="NCBI Taxonomy" id="3088362"/>
    <lineage>
        <taxon>Bacteria</taxon>
        <taxon>Pseudomonadati</taxon>
        <taxon>Bacteroidota</taxon>
        <taxon>Cytophagia</taxon>
        <taxon>Cytophagales</taxon>
        <taxon>Spirosomataceae</taxon>
        <taxon>Dyadobacter</taxon>
    </lineage>
</organism>
<accession>A0AAU8FLV1</accession>
<protein>
    <recommendedName>
        <fullName evidence="2">Lipoprotein</fullName>
    </recommendedName>
</protein>
<evidence type="ECO:0000313" key="1">
    <source>
        <dbReference type="EMBL" id="XCH24719.1"/>
    </source>
</evidence>
<reference evidence="1" key="1">
    <citation type="submission" date="2024-06" db="EMBL/GenBank/DDBJ databases">
        <title>Sequencing and assembly of the genome of Dyadobacter sp. strain 676, a symbiont of Cyamopsis tetragonoloba.</title>
        <authorList>
            <person name="Guro P."/>
            <person name="Sazanova A."/>
            <person name="Kuznetsova I."/>
            <person name="Belimov A."/>
            <person name="Safronova V."/>
        </authorList>
    </citation>
    <scope>NUCLEOTIDE SEQUENCE</scope>
    <source>
        <strain evidence="1">676</strain>
    </source>
</reference>
<dbReference type="EMBL" id="CP159289">
    <property type="protein sequence ID" value="XCH24719.1"/>
    <property type="molecule type" value="Genomic_DNA"/>
</dbReference>